<organism evidence="1 2">
    <name type="scientific">Enterocloster hominis</name>
    <name type="common">ex Liu et al. 2021</name>
    <dbReference type="NCBI Taxonomy" id="2763663"/>
    <lineage>
        <taxon>Bacteria</taxon>
        <taxon>Bacillati</taxon>
        <taxon>Bacillota</taxon>
        <taxon>Clostridia</taxon>
        <taxon>Lachnospirales</taxon>
        <taxon>Lachnospiraceae</taxon>
        <taxon>Enterocloster</taxon>
    </lineage>
</organism>
<dbReference type="GO" id="GO:0016787">
    <property type="term" value="F:hydrolase activity"/>
    <property type="evidence" value="ECO:0007669"/>
    <property type="project" value="UniProtKB-KW"/>
</dbReference>
<comment type="caution">
    <text evidence="1">The sequence shown here is derived from an EMBL/GenBank/DDBJ whole genome shotgun (WGS) entry which is preliminary data.</text>
</comment>
<keyword evidence="1" id="KW-0378">Hydrolase</keyword>
<dbReference type="EMBL" id="JACRTJ010000001">
    <property type="protein sequence ID" value="MBC8597654.1"/>
    <property type="molecule type" value="Genomic_DNA"/>
</dbReference>
<dbReference type="InterPro" id="IPR026002">
    <property type="entry name" value="ATC_hydrolase-like"/>
</dbReference>
<dbReference type="Proteomes" id="UP000647491">
    <property type="component" value="Unassembled WGS sequence"/>
</dbReference>
<sequence length="277" mass="31557">MHSENELGYQTRSDGFGILYGEIAGALIERCGRNGMGIVRKAVAAYGKKKGKRLREQYMGSGVRTDLHNLMAAEDGCWKDPRTLKTTVRDTPEAQLWEIYSCPLEKNWRDRGREEAGRLYCEEYLHALMDGYGEGAGQANVSNSKTCRRDDRCVMAMYCRTANQNETQKGTGDGNGIIREIPVEESTLLLYRCFIEVMKEEKDAEVVAAVTYGIKNGAEIMAETLIKKADHVGRSLDEDFLMEFFPFCRMEELREDRILRQCFLHVFDECLQKGGWL</sequence>
<keyword evidence="2" id="KW-1185">Reference proteome</keyword>
<reference evidence="1 2" key="1">
    <citation type="submission" date="2020-08" db="EMBL/GenBank/DDBJ databases">
        <title>Genome public.</title>
        <authorList>
            <person name="Liu C."/>
            <person name="Sun Q."/>
        </authorList>
    </citation>
    <scope>NUCLEOTIDE SEQUENCE [LARGE SCALE GENOMIC DNA]</scope>
    <source>
        <strain evidence="1 2">BX10</strain>
    </source>
</reference>
<evidence type="ECO:0000313" key="1">
    <source>
        <dbReference type="EMBL" id="MBC8597654.1"/>
    </source>
</evidence>
<accession>A0ABR7NP07</accession>
<protein>
    <submittedName>
        <fullName evidence="1">L-2-amino-thiazoline-4-carboxylic acid hydrolase</fullName>
    </submittedName>
</protein>
<evidence type="ECO:0000313" key="2">
    <source>
        <dbReference type="Proteomes" id="UP000647491"/>
    </source>
</evidence>
<dbReference type="Pfam" id="PF14196">
    <property type="entry name" value="ATC_hydrolase"/>
    <property type="match status" value="1"/>
</dbReference>
<gene>
    <name evidence="1" type="ORF">H8708_00125</name>
</gene>
<name>A0ABR7NP07_9FIRM</name>
<proteinExistence type="predicted"/>